<name>A0A7S2YGX9_9STRA</name>
<protein>
    <submittedName>
        <fullName evidence="2">Uncharacterized protein</fullName>
    </submittedName>
</protein>
<evidence type="ECO:0000313" key="2">
    <source>
        <dbReference type="EMBL" id="CAD9976784.1"/>
    </source>
</evidence>
<dbReference type="EMBL" id="HBHT01025182">
    <property type="protein sequence ID" value="CAD9976784.1"/>
    <property type="molecule type" value="Transcribed_RNA"/>
</dbReference>
<proteinExistence type="predicted"/>
<feature type="signal peptide" evidence="1">
    <location>
        <begin position="1"/>
        <end position="20"/>
    </location>
</feature>
<keyword evidence="1" id="KW-0732">Signal</keyword>
<accession>A0A7S2YGX9</accession>
<gene>
    <name evidence="2" type="ORF">APAL1065_LOCUS16907</name>
</gene>
<reference evidence="2" key="1">
    <citation type="submission" date="2021-01" db="EMBL/GenBank/DDBJ databases">
        <authorList>
            <person name="Corre E."/>
            <person name="Pelletier E."/>
            <person name="Niang G."/>
            <person name="Scheremetjew M."/>
            <person name="Finn R."/>
            <person name="Kale V."/>
            <person name="Holt S."/>
            <person name="Cochrane G."/>
            <person name="Meng A."/>
            <person name="Brown T."/>
            <person name="Cohen L."/>
        </authorList>
    </citation>
    <scope>NUCLEOTIDE SEQUENCE</scope>
    <source>
        <strain evidence="2">CCMP125</strain>
    </source>
</reference>
<sequence length="375" mass="41739">MKMRGFLYLRILASVTCVSALSLSEWRSQQERSQAPAAFKNQQGRPDSLQLDKHKGAYDRRTWLSQGIGSLVGASILAGSMLLSEPVLAAEPISLGEAQNVGAQTKRLLRAKPPKILRPRLDRDFAVLLMRSSYNSLDELDCVAMDQFQRDFFIIRQAEYEPYVNLLGPGMVSQGDLTDPYYFDFISFAQYTTISREITQDPPFVFVEKQPVEVPEGEPQQFKDTVIRRDPSISNDKLASEHGKLVGTRILDRLNEVFDNTASAIPKYNRDSDEAAPFQLLAAMQQLAKLFALNGYALDGSASMENSGKQLQLSLTLTSPATIWSGQALSKERSAIVNTFLLNTASVLAERYGYSVVGANVKYDGVREISYLTVR</sequence>
<evidence type="ECO:0000256" key="1">
    <source>
        <dbReference type="SAM" id="SignalP"/>
    </source>
</evidence>
<feature type="chain" id="PRO_5030515552" evidence="1">
    <location>
        <begin position="21"/>
        <end position="375"/>
    </location>
</feature>
<dbReference type="AlphaFoldDB" id="A0A7S2YGX9"/>
<organism evidence="2">
    <name type="scientific">Entomoneis paludosa</name>
    <dbReference type="NCBI Taxonomy" id="265537"/>
    <lineage>
        <taxon>Eukaryota</taxon>
        <taxon>Sar</taxon>
        <taxon>Stramenopiles</taxon>
        <taxon>Ochrophyta</taxon>
        <taxon>Bacillariophyta</taxon>
        <taxon>Bacillariophyceae</taxon>
        <taxon>Bacillariophycidae</taxon>
        <taxon>Entomoneidaceae</taxon>
        <taxon>Entomoneis</taxon>
    </lineage>
</organism>